<feature type="domain" description="Thioredoxin" evidence="3">
    <location>
        <begin position="343"/>
        <end position="494"/>
    </location>
</feature>
<dbReference type="Gene3D" id="2.60.120.260">
    <property type="entry name" value="Galactose-binding domain-like"/>
    <property type="match status" value="1"/>
</dbReference>
<reference evidence="4" key="1">
    <citation type="submission" date="2010-09" db="EMBL/GenBank/DDBJ databases">
        <title>Complete sequence of chromosome2 of Burkholderia sp. CCGE1003.</title>
        <authorList>
            <consortium name="US DOE Joint Genome Institute"/>
            <person name="Lucas S."/>
            <person name="Copeland A."/>
            <person name="Lapidus A."/>
            <person name="Cheng J.-F."/>
            <person name="Bruce D."/>
            <person name="Goodwin L."/>
            <person name="Pitluck S."/>
            <person name="Daligault H."/>
            <person name="Davenport K."/>
            <person name="Detter J.C."/>
            <person name="Han C."/>
            <person name="Tapia R."/>
            <person name="Land M."/>
            <person name="Hauser L."/>
            <person name="Jeffries C."/>
            <person name="Kyrpides N."/>
            <person name="Ivanova N."/>
            <person name="Ovchinnikova G."/>
            <person name="Martinez-Romero E."/>
            <person name="Rogel M.A."/>
            <person name="Auchtung J."/>
            <person name="Tiedje J.M."/>
            <person name="Woyke T."/>
        </authorList>
    </citation>
    <scope>NUCLEOTIDE SEQUENCE</scope>
    <source>
        <strain evidence="4">CCGE1003</strain>
    </source>
</reference>
<keyword evidence="2" id="KW-1133">Transmembrane helix</keyword>
<dbReference type="Pfam" id="PF17991">
    <property type="entry name" value="Thioredoxin_10"/>
    <property type="match status" value="1"/>
</dbReference>
<dbReference type="CDD" id="cd03012">
    <property type="entry name" value="TlpA_like_DipZ_like"/>
    <property type="match status" value="1"/>
</dbReference>
<dbReference type="STRING" id="640512.BC1003_5168"/>
<dbReference type="eggNOG" id="COG0785">
    <property type="taxonomic scope" value="Bacteria"/>
</dbReference>
<organism evidence="4">
    <name type="scientific">Burkholderia sp. (strain CCGE1003)</name>
    <dbReference type="NCBI Taxonomy" id="640512"/>
    <lineage>
        <taxon>Bacteria</taxon>
        <taxon>Pseudomonadati</taxon>
        <taxon>Pseudomonadota</taxon>
        <taxon>Betaproteobacteria</taxon>
        <taxon>Burkholderiales</taxon>
        <taxon>Burkholderiaceae</taxon>
        <taxon>Burkholderia</taxon>
    </lineage>
</organism>
<dbReference type="InterPro" id="IPR041017">
    <property type="entry name" value="Thioredoxin_10"/>
</dbReference>
<dbReference type="Pfam" id="PF08534">
    <property type="entry name" value="Redoxin"/>
    <property type="match status" value="1"/>
</dbReference>
<feature type="transmembrane region" description="Helical" evidence="2">
    <location>
        <begin position="180"/>
        <end position="203"/>
    </location>
</feature>
<dbReference type="AlphaFoldDB" id="E1TKG2"/>
<dbReference type="KEGG" id="bgf:BC1003_5168"/>
<dbReference type="HOGENOM" id="CLU_033708_0_0_4"/>
<dbReference type="InterPro" id="IPR013766">
    <property type="entry name" value="Thioredoxin_domain"/>
</dbReference>
<dbReference type="InterPro" id="IPR013740">
    <property type="entry name" value="Redoxin"/>
</dbReference>
<dbReference type="InterPro" id="IPR050553">
    <property type="entry name" value="Thioredoxin_ResA/DsbE_sf"/>
</dbReference>
<feature type="transmembrane region" description="Helical" evidence="2">
    <location>
        <begin position="138"/>
        <end position="160"/>
    </location>
</feature>
<feature type="transmembrane region" description="Helical" evidence="2">
    <location>
        <begin position="89"/>
        <end position="107"/>
    </location>
</feature>
<dbReference type="PANTHER" id="PTHR42852:SF13">
    <property type="entry name" value="PROTEIN DIPZ"/>
    <property type="match status" value="1"/>
</dbReference>
<dbReference type="PANTHER" id="PTHR42852">
    <property type="entry name" value="THIOL:DISULFIDE INTERCHANGE PROTEIN DSBE"/>
    <property type="match status" value="1"/>
</dbReference>
<proteinExistence type="predicted"/>
<dbReference type="Gene3D" id="3.40.30.10">
    <property type="entry name" value="Glutaredoxin"/>
    <property type="match status" value="1"/>
</dbReference>
<dbReference type="GO" id="GO:0016491">
    <property type="term" value="F:oxidoreductase activity"/>
    <property type="evidence" value="ECO:0007669"/>
    <property type="project" value="InterPro"/>
</dbReference>
<keyword evidence="2" id="KW-0812">Transmembrane</keyword>
<dbReference type="EMBL" id="CP002218">
    <property type="protein sequence ID" value="ADN61088.1"/>
    <property type="molecule type" value="Genomic_DNA"/>
</dbReference>
<feature type="region of interest" description="Disordered" evidence="1">
    <location>
        <begin position="261"/>
        <end position="301"/>
    </location>
</feature>
<feature type="transmembrane region" description="Helical" evidence="2">
    <location>
        <begin position="59"/>
        <end position="83"/>
    </location>
</feature>
<dbReference type="InterPro" id="IPR036249">
    <property type="entry name" value="Thioredoxin-like_sf"/>
</dbReference>
<evidence type="ECO:0000259" key="3">
    <source>
        <dbReference type="PROSITE" id="PS51352"/>
    </source>
</evidence>
<dbReference type="eggNOG" id="COG0526">
    <property type="taxonomic scope" value="Bacteria"/>
</dbReference>
<protein>
    <submittedName>
        <fullName evidence="4">Redoxin domain protein</fullName>
    </submittedName>
</protein>
<evidence type="ECO:0000256" key="2">
    <source>
        <dbReference type="SAM" id="Phobius"/>
    </source>
</evidence>
<keyword evidence="2" id="KW-0472">Membrane</keyword>
<accession>E1TKG2</accession>
<sequence>MPFMQPVRADQVIERKDIVMLLILLAFAGGMLTIVSPCILPVVPLVFARVDQSFVRHGLPLLAGMALTFAAVASLALAGGAWVAHVNEYGRWIALVFFALFGAALLFPSIAERLTHPLVSAGNRLDDAVRRDGGEPSVLSSVGLGVATGLLWAPCAGPILGLVMTGVILHRPGGASVLPLLAFAAGAAVSLAIVLAIGGRLVAVLRRSYVVSERVRQVVGAAVLLSAGAIALGLDTRALALLPSFNTTGIEDKLVQRWSPRGAAQRGEAAGPKAERTDSLRADLQPTDSQPSGLMPTDWRPGDLPSLEPRAAYATPFLKVSTTASTNASTDADPAALARPIPLAAPLSLPAEGALPSLSGAVDWLNSPPLKSSDLRGKVVIVNFWTYSCINCLRTLPYLKAWANRYRDQGLVVIGVHSPEFAFEHNIANVKRAAADLHIDYPVAIDNNLAVWQAFDNQYWPAFYIVDAHGQIRYHHFGEGGYEKSEEVIRQLLADAGHPALPAAAGAAKASGIEAAADPRDLRSGETYVGYRQAEGFASPETLAPDVLRTYSSPARLATGSWSLEGEWDVMGERAQSGRSGAKIAYRFHARDLHLVLGPMADGKPVRFKVTIDGKAPGASHGADTDANGVGVIDKDRLYQLVRQSGPVQDRTFEIQFLDAGVSAYAFTFG</sequence>
<dbReference type="SUPFAM" id="SSF52833">
    <property type="entry name" value="Thioredoxin-like"/>
    <property type="match status" value="1"/>
</dbReference>
<feature type="transmembrane region" description="Helical" evidence="2">
    <location>
        <begin position="20"/>
        <end position="47"/>
    </location>
</feature>
<name>E1TKG2_BURSG</name>
<gene>
    <name evidence="4" type="ordered locus">BC1003_5168</name>
</gene>
<dbReference type="PROSITE" id="PS51352">
    <property type="entry name" value="THIOREDOXIN_2"/>
    <property type="match status" value="1"/>
</dbReference>
<evidence type="ECO:0000256" key="1">
    <source>
        <dbReference type="SAM" id="MobiDB-lite"/>
    </source>
</evidence>
<evidence type="ECO:0000313" key="4">
    <source>
        <dbReference type="EMBL" id="ADN61088.1"/>
    </source>
</evidence>